<name>A0A9Q9AK38_9PEZI</name>
<dbReference type="EMBL" id="CP099420">
    <property type="protein sequence ID" value="USW50794.1"/>
    <property type="molecule type" value="Genomic_DNA"/>
</dbReference>
<dbReference type="GO" id="GO:0008270">
    <property type="term" value="F:zinc ion binding"/>
    <property type="evidence" value="ECO:0007669"/>
    <property type="project" value="InterPro"/>
</dbReference>
<accession>A0A9Q9AK38</accession>
<dbReference type="CDD" id="cd12148">
    <property type="entry name" value="fungal_TF_MHR"/>
    <property type="match status" value="1"/>
</dbReference>
<gene>
    <name evidence="4" type="ORF">Slin15195_G041130</name>
</gene>
<keyword evidence="5" id="KW-1185">Reference proteome</keyword>
<evidence type="ECO:0000313" key="4">
    <source>
        <dbReference type="EMBL" id="USW50794.1"/>
    </source>
</evidence>
<proteinExistence type="predicted"/>
<dbReference type="Pfam" id="PF04082">
    <property type="entry name" value="Fungal_trans"/>
    <property type="match status" value="1"/>
</dbReference>
<reference evidence="4" key="1">
    <citation type="submission" date="2022-06" db="EMBL/GenBank/DDBJ databases">
        <title>Complete genome sequences of two strains of the flax pathogen Septoria linicola.</title>
        <authorList>
            <person name="Lapalu N."/>
            <person name="Simon A."/>
            <person name="Demenou B."/>
            <person name="Paumier D."/>
            <person name="Guillot M.-P."/>
            <person name="Gout L."/>
            <person name="Valade R."/>
        </authorList>
    </citation>
    <scope>NUCLEOTIDE SEQUENCE</scope>
    <source>
        <strain evidence="4">SE15195</strain>
    </source>
</reference>
<evidence type="ECO:0000259" key="3">
    <source>
        <dbReference type="Pfam" id="PF04082"/>
    </source>
</evidence>
<keyword evidence="1" id="KW-0539">Nucleus</keyword>
<sequence>MEALGPASDMLRNRIINLELLTGIVASRYGSLTHLSDMHEPLDAHYIYVPADPWTEMTSSDETVSLLVTVFLRFANGYWRLVEEDLFLRAMRSRRMANEYCSPLLVNAICAWASLYTEIPETFRMPGQYATRGQIFYEEAMRLWGLERDRSSMTNVSALLIMACDSSVRGKDANAPVLCKAAVKSLQRHREVDTSHMLGKTASDYMRARESLTGSVLWEELGITTHQMAHLDSVAMKTENLPRLDHLPDRLGYWSGYPYTTVPMPFRANLLMRERQTILGKDLGQRMAAWHLDLHTDLRVRKVMPAPMFEFHAEYCSHLIHLYHRAWIRVFGDSGSPTFEDISEADSTGEEDCAYRGATLVRDYRQLYGSKVCVPHVMMHSAENVFFLLKHLPRSDKHYHSQAFPNDAAPPSGTPTPLPSDAAPINNPTIAFVECFRVPLGAGVQMMLPRAMTQMVFHTAMQLNIRLPEPVERMLQLFHQTSWNISDLEMIDSVQPNLALTIEPFPNVEQRNGVDHGQIYAEFAA</sequence>
<dbReference type="PANTHER" id="PTHR47256:SF3">
    <property type="entry name" value="ZN(II)2CYS6 TRANSCRIPTION FACTOR (EUROFUNG)"/>
    <property type="match status" value="1"/>
</dbReference>
<dbReference type="InterPro" id="IPR053187">
    <property type="entry name" value="Notoamide_regulator"/>
</dbReference>
<dbReference type="Proteomes" id="UP001056384">
    <property type="component" value="Chromosome 3"/>
</dbReference>
<evidence type="ECO:0000256" key="2">
    <source>
        <dbReference type="SAM" id="MobiDB-lite"/>
    </source>
</evidence>
<dbReference type="GO" id="GO:0006351">
    <property type="term" value="P:DNA-templated transcription"/>
    <property type="evidence" value="ECO:0007669"/>
    <property type="project" value="InterPro"/>
</dbReference>
<feature type="region of interest" description="Disordered" evidence="2">
    <location>
        <begin position="400"/>
        <end position="421"/>
    </location>
</feature>
<feature type="domain" description="Xylanolytic transcriptional activator regulatory" evidence="3">
    <location>
        <begin position="70"/>
        <end position="186"/>
    </location>
</feature>
<organism evidence="4 5">
    <name type="scientific">Septoria linicola</name>
    <dbReference type="NCBI Taxonomy" id="215465"/>
    <lineage>
        <taxon>Eukaryota</taxon>
        <taxon>Fungi</taxon>
        <taxon>Dikarya</taxon>
        <taxon>Ascomycota</taxon>
        <taxon>Pezizomycotina</taxon>
        <taxon>Dothideomycetes</taxon>
        <taxon>Dothideomycetidae</taxon>
        <taxon>Mycosphaerellales</taxon>
        <taxon>Mycosphaerellaceae</taxon>
        <taxon>Septoria</taxon>
    </lineage>
</organism>
<protein>
    <recommendedName>
        <fullName evidence="3">Xylanolytic transcriptional activator regulatory domain-containing protein</fullName>
    </recommendedName>
</protein>
<dbReference type="OrthoDB" id="426882at2759"/>
<dbReference type="PANTHER" id="PTHR47256">
    <property type="entry name" value="ZN(II)2CYS6 TRANSCRIPTION FACTOR (EUROFUNG)-RELATED"/>
    <property type="match status" value="1"/>
</dbReference>
<dbReference type="InterPro" id="IPR007219">
    <property type="entry name" value="XnlR_reg_dom"/>
</dbReference>
<evidence type="ECO:0000313" key="5">
    <source>
        <dbReference type="Proteomes" id="UP001056384"/>
    </source>
</evidence>
<dbReference type="GO" id="GO:0003677">
    <property type="term" value="F:DNA binding"/>
    <property type="evidence" value="ECO:0007669"/>
    <property type="project" value="InterPro"/>
</dbReference>
<evidence type="ECO:0000256" key="1">
    <source>
        <dbReference type="ARBA" id="ARBA00023242"/>
    </source>
</evidence>
<dbReference type="AlphaFoldDB" id="A0A9Q9AK38"/>